<keyword evidence="6" id="KW-1185">Reference proteome</keyword>
<evidence type="ECO:0000313" key="5">
    <source>
        <dbReference type="EMBL" id="QXL88131.1"/>
    </source>
</evidence>
<dbReference type="Pfam" id="PF02525">
    <property type="entry name" value="Flavodoxin_2"/>
    <property type="match status" value="1"/>
</dbReference>
<dbReference type="Gene3D" id="3.40.50.360">
    <property type="match status" value="1"/>
</dbReference>
<dbReference type="AlphaFoldDB" id="A0A975YGA3"/>
<evidence type="ECO:0000313" key="6">
    <source>
        <dbReference type="Proteomes" id="UP000693972"/>
    </source>
</evidence>
<dbReference type="GO" id="GO:0003955">
    <property type="term" value="F:NAD(P)H dehydrogenase (quinone) activity"/>
    <property type="evidence" value="ECO:0007669"/>
    <property type="project" value="TreeGrafter"/>
</dbReference>
<sequence>MAKALVIYAHPVPESLGGAAHKAVISALNHKGWEVDDCDLYAEHFDPVLSAEERRGYHDTATNTAQVQGYVDRLRAADALVLCFPVWNFGYPAILKGWFDRVMLPGVSFDLQDGKLTPCLKNIRKLAAVTTYGSTPWRAFLAGDPPRKLVKRVVFGTLRPEKTRYIVQYDMNNITPAGCDAFLARVTREMEAF</sequence>
<reference evidence="5 6" key="1">
    <citation type="submission" date="2021-07" db="EMBL/GenBank/DDBJ databases">
        <title>Karlodiniumbacter phycospheric gen. nov., sp. nov., a phycosphere bacterium isolated from karlodinium veneficum.</title>
        <authorList>
            <person name="Peng Y."/>
            <person name="Jiang L."/>
            <person name="Lee J."/>
        </authorList>
    </citation>
    <scope>NUCLEOTIDE SEQUENCE</scope>
    <source>
        <strain evidence="5 6">N5</strain>
    </source>
</reference>
<dbReference type="InterPro" id="IPR029039">
    <property type="entry name" value="Flavoprotein-like_sf"/>
</dbReference>
<gene>
    <name evidence="4" type="ORF">KUL25_01000</name>
    <name evidence="5" type="ORF">KUL25_01005</name>
</gene>
<dbReference type="PANTHER" id="PTHR10204">
    <property type="entry name" value="NAD P H OXIDOREDUCTASE-RELATED"/>
    <property type="match status" value="1"/>
</dbReference>
<dbReference type="RefSeq" id="WP_257891220.1">
    <property type="nucleotide sequence ID" value="NZ_JAIMBW010000001.1"/>
</dbReference>
<evidence type="ECO:0000313" key="4">
    <source>
        <dbReference type="EMBL" id="MBY4891335.1"/>
    </source>
</evidence>
<evidence type="ECO:0000256" key="1">
    <source>
        <dbReference type="ARBA" id="ARBA00006252"/>
    </source>
</evidence>
<organism evidence="5">
    <name type="scientific">Gymnodinialimonas phycosphaerae</name>
    <dbReference type="NCBI Taxonomy" id="2841589"/>
    <lineage>
        <taxon>Bacteria</taxon>
        <taxon>Pseudomonadati</taxon>
        <taxon>Pseudomonadota</taxon>
        <taxon>Alphaproteobacteria</taxon>
        <taxon>Rhodobacterales</taxon>
        <taxon>Paracoccaceae</taxon>
        <taxon>Gymnodinialimonas</taxon>
    </lineage>
</organism>
<dbReference type="PANTHER" id="PTHR10204:SF34">
    <property type="entry name" value="NAD(P)H DEHYDROGENASE [QUINONE] 1 ISOFORM 1"/>
    <property type="match status" value="1"/>
</dbReference>
<dbReference type="InterPro" id="IPR051545">
    <property type="entry name" value="NAD(P)H_dehydrogenase_qn"/>
</dbReference>
<dbReference type="GO" id="GO:0005829">
    <property type="term" value="C:cytosol"/>
    <property type="evidence" value="ECO:0007669"/>
    <property type="project" value="TreeGrafter"/>
</dbReference>
<dbReference type="InterPro" id="IPR003680">
    <property type="entry name" value="Flavodoxin_fold"/>
</dbReference>
<feature type="domain" description="Flavodoxin-like fold" evidence="3">
    <location>
        <begin position="3"/>
        <end position="173"/>
    </location>
</feature>
<evidence type="ECO:0000259" key="3">
    <source>
        <dbReference type="Pfam" id="PF02525"/>
    </source>
</evidence>
<dbReference type="EMBL" id="JAIMBW010000001">
    <property type="protein sequence ID" value="MBY4891335.1"/>
    <property type="molecule type" value="Genomic_DNA"/>
</dbReference>
<dbReference type="Proteomes" id="UP000693972">
    <property type="component" value="Unassembled WGS sequence"/>
</dbReference>
<evidence type="ECO:0000256" key="2">
    <source>
        <dbReference type="ARBA" id="ARBA00023002"/>
    </source>
</evidence>
<keyword evidence="2" id="KW-0560">Oxidoreductase</keyword>
<dbReference type="EMBL" id="CP078073">
    <property type="protein sequence ID" value="QXL88131.1"/>
    <property type="molecule type" value="Genomic_DNA"/>
</dbReference>
<name>A0A975YGA3_9RHOB</name>
<proteinExistence type="inferred from homology"/>
<accession>A0A975YGA3</accession>
<comment type="similarity">
    <text evidence="1">Belongs to the NAD(P)H dehydrogenase (quinone) family.</text>
</comment>
<protein>
    <submittedName>
        <fullName evidence="5">NAD(P)H-dependent oxidoreductase</fullName>
    </submittedName>
</protein>
<dbReference type="SUPFAM" id="SSF52218">
    <property type="entry name" value="Flavoproteins"/>
    <property type="match status" value="1"/>
</dbReference>